<feature type="domain" description="Xylanolytic transcriptional activator regulatory" evidence="3">
    <location>
        <begin position="318"/>
        <end position="391"/>
    </location>
</feature>
<evidence type="ECO:0000313" key="5">
    <source>
        <dbReference type="Proteomes" id="UP001218218"/>
    </source>
</evidence>
<dbReference type="PANTHER" id="PTHR31001">
    <property type="entry name" value="UNCHARACTERIZED TRANSCRIPTIONAL REGULATORY PROTEIN"/>
    <property type="match status" value="1"/>
</dbReference>
<comment type="subcellular location">
    <subcellularLocation>
        <location evidence="1">Nucleus</location>
    </subcellularLocation>
</comment>
<keyword evidence="5" id="KW-1185">Reference proteome</keyword>
<protein>
    <recommendedName>
        <fullName evidence="3">Xylanolytic transcriptional activator regulatory domain-containing protein</fullName>
    </recommendedName>
</protein>
<dbReference type="EMBL" id="JARIHO010000010">
    <property type="protein sequence ID" value="KAJ7354301.1"/>
    <property type="molecule type" value="Genomic_DNA"/>
</dbReference>
<proteinExistence type="predicted"/>
<organism evidence="4 5">
    <name type="scientific">Mycena albidolilacea</name>
    <dbReference type="NCBI Taxonomy" id="1033008"/>
    <lineage>
        <taxon>Eukaryota</taxon>
        <taxon>Fungi</taxon>
        <taxon>Dikarya</taxon>
        <taxon>Basidiomycota</taxon>
        <taxon>Agaricomycotina</taxon>
        <taxon>Agaricomycetes</taxon>
        <taxon>Agaricomycetidae</taxon>
        <taxon>Agaricales</taxon>
        <taxon>Marasmiineae</taxon>
        <taxon>Mycenaceae</taxon>
        <taxon>Mycena</taxon>
    </lineage>
</organism>
<accession>A0AAD7EXB5</accession>
<name>A0AAD7EXB5_9AGAR</name>
<evidence type="ECO:0000256" key="1">
    <source>
        <dbReference type="ARBA" id="ARBA00004123"/>
    </source>
</evidence>
<dbReference type="GO" id="GO:0006351">
    <property type="term" value="P:DNA-templated transcription"/>
    <property type="evidence" value="ECO:0007669"/>
    <property type="project" value="InterPro"/>
</dbReference>
<comment type="caution">
    <text evidence="4">The sequence shown here is derived from an EMBL/GenBank/DDBJ whole genome shotgun (WGS) entry which is preliminary data.</text>
</comment>
<dbReference type="CDD" id="cd12148">
    <property type="entry name" value="fungal_TF_MHR"/>
    <property type="match status" value="1"/>
</dbReference>
<sequence>MTPHPLAQALSHQETLDIRRTSGKILQAPCAECKSSMGLRGHLPQWHLPPHWPRKKKASRTVPTEASRLRRMFSDMEARMKELETAITRASNYHLDVCPYLGVSPVDKNPAAEQLADSLGALSINDTGDAQYYGPSAGTEALLSAEVSNDPDVEEVPPTFTAMTDSFPLGFRDTTAWDPDHAVVELLAHLPEKSRAWALVDLYFENGCWSGTPIMRDELLELLYLVYGTSPDGSSAALPRTYSVHQLAVIYGVFALGALVDLSLPPYNAESGHYFDFCRAALSVLSVFENPSTSTVQALVLVSVFYSHGGPRFSMAGAWSVISLASNLCKTMSLHTGRAQPGVASKQIQRHRALFWETYAIETLQSLAVGRPTGTYLATISCPFPLDEEQSMDDAGGILPGFYHRRWQFIKQIAAPILETYLSVQAPSYDVIIELDQRIRKFMHSAMCTNPTPEDDRSSPAIYFQRRAIRETCMIMLVYIHNHAFVSAMCENPEDPYYTSRATSYLSAYRYASEIIRENIDNFRRHSQLFSRWWPTWKTLFNATMIVGAIAAKTPQGHYAPRALLELFVAIDLFEGGAATSYRARGALKVLHKLRAKAMAAYTKHSHSAGPGGLDPADADTDATLDVLAGRTRIVAQTILARDRCVPLVPNIYPAAVLPGPDATLMKSRLDEGNGLRHGHGTLSPTLIEYFSSASARLDFETGEGGYGWQAPSEHVPVELAGVSLFELGARPPAVLDPRSWAEVPGSVTESDSLNPFSLDTPHDSQWMVPASMVSTVVSVADNMKFPLPDLVRVSDREYIGVDPPTVPEAINVATSYILKKALHILKDTERLLTCSGDVTNTVSLGFIRKYRGLYMRVVDIRNSVTEYLQMCLYDGVPSNREPTPMAPAAAPPLYDELETVSLTLGPLVWGEDIAGQVRTRFDLMPRQYTGDRHVTARMSDRPHIALVQFLTTEDALLFQNNWNADPPVGFESVKALLAADLTSEDEHPEGEIEEEV</sequence>
<dbReference type="SMART" id="SM00906">
    <property type="entry name" value="Fungal_trans"/>
    <property type="match status" value="1"/>
</dbReference>
<dbReference type="InterPro" id="IPR050613">
    <property type="entry name" value="Sec_Metabolite_Reg"/>
</dbReference>
<dbReference type="InterPro" id="IPR007219">
    <property type="entry name" value="XnlR_reg_dom"/>
</dbReference>
<evidence type="ECO:0000256" key="2">
    <source>
        <dbReference type="ARBA" id="ARBA00023242"/>
    </source>
</evidence>
<dbReference type="PANTHER" id="PTHR31001:SF56">
    <property type="entry name" value="ZN(2)-C6 FUNGAL-TYPE DOMAIN-CONTAINING PROTEIN"/>
    <property type="match status" value="1"/>
</dbReference>
<dbReference type="GO" id="GO:0003677">
    <property type="term" value="F:DNA binding"/>
    <property type="evidence" value="ECO:0007669"/>
    <property type="project" value="InterPro"/>
</dbReference>
<dbReference type="Proteomes" id="UP001218218">
    <property type="component" value="Unassembled WGS sequence"/>
</dbReference>
<evidence type="ECO:0000259" key="3">
    <source>
        <dbReference type="SMART" id="SM00906"/>
    </source>
</evidence>
<dbReference type="Pfam" id="PF04082">
    <property type="entry name" value="Fungal_trans"/>
    <property type="match status" value="1"/>
</dbReference>
<evidence type="ECO:0000313" key="4">
    <source>
        <dbReference type="EMBL" id="KAJ7354301.1"/>
    </source>
</evidence>
<dbReference type="AlphaFoldDB" id="A0AAD7EXB5"/>
<keyword evidence="2" id="KW-0539">Nucleus</keyword>
<reference evidence="4" key="1">
    <citation type="submission" date="2023-03" db="EMBL/GenBank/DDBJ databases">
        <title>Massive genome expansion in bonnet fungi (Mycena s.s.) driven by repeated elements and novel gene families across ecological guilds.</title>
        <authorList>
            <consortium name="Lawrence Berkeley National Laboratory"/>
            <person name="Harder C.B."/>
            <person name="Miyauchi S."/>
            <person name="Viragh M."/>
            <person name="Kuo A."/>
            <person name="Thoen E."/>
            <person name="Andreopoulos B."/>
            <person name="Lu D."/>
            <person name="Skrede I."/>
            <person name="Drula E."/>
            <person name="Henrissat B."/>
            <person name="Morin E."/>
            <person name="Kohler A."/>
            <person name="Barry K."/>
            <person name="LaButti K."/>
            <person name="Morin E."/>
            <person name="Salamov A."/>
            <person name="Lipzen A."/>
            <person name="Mereny Z."/>
            <person name="Hegedus B."/>
            <person name="Baldrian P."/>
            <person name="Stursova M."/>
            <person name="Weitz H."/>
            <person name="Taylor A."/>
            <person name="Grigoriev I.V."/>
            <person name="Nagy L.G."/>
            <person name="Martin F."/>
            <person name="Kauserud H."/>
        </authorList>
    </citation>
    <scope>NUCLEOTIDE SEQUENCE</scope>
    <source>
        <strain evidence="4">CBHHK002</strain>
    </source>
</reference>
<dbReference type="GO" id="GO:0008270">
    <property type="term" value="F:zinc ion binding"/>
    <property type="evidence" value="ECO:0007669"/>
    <property type="project" value="InterPro"/>
</dbReference>
<dbReference type="GO" id="GO:0005634">
    <property type="term" value="C:nucleus"/>
    <property type="evidence" value="ECO:0007669"/>
    <property type="project" value="UniProtKB-SubCell"/>
</dbReference>
<gene>
    <name evidence="4" type="ORF">DFH08DRAFT_933858</name>
</gene>